<comment type="caution">
    <text evidence="1">The sequence shown here is derived from an EMBL/GenBank/DDBJ whole genome shotgun (WGS) entry which is preliminary data.</text>
</comment>
<dbReference type="AlphaFoldDB" id="A0A916UVK5"/>
<reference evidence="1" key="2">
    <citation type="submission" date="2020-09" db="EMBL/GenBank/DDBJ databases">
        <authorList>
            <person name="Sun Q."/>
            <person name="Zhou Y."/>
        </authorList>
    </citation>
    <scope>NUCLEOTIDE SEQUENCE</scope>
    <source>
        <strain evidence="1">CGMCC 1.12919</strain>
    </source>
</reference>
<dbReference type="RefSeq" id="WP_188612419.1">
    <property type="nucleotide sequence ID" value="NZ_BMGG01000011.1"/>
</dbReference>
<protein>
    <submittedName>
        <fullName evidence="1">Uncharacterized protein</fullName>
    </submittedName>
</protein>
<reference evidence="1" key="1">
    <citation type="journal article" date="2014" name="Int. J. Syst. Evol. Microbiol.">
        <title>Complete genome sequence of Corynebacterium casei LMG S-19264T (=DSM 44701T), isolated from a smear-ripened cheese.</title>
        <authorList>
            <consortium name="US DOE Joint Genome Institute (JGI-PGF)"/>
            <person name="Walter F."/>
            <person name="Albersmeier A."/>
            <person name="Kalinowski J."/>
            <person name="Ruckert C."/>
        </authorList>
    </citation>
    <scope>NUCLEOTIDE SEQUENCE</scope>
    <source>
        <strain evidence="1">CGMCC 1.12919</strain>
    </source>
</reference>
<keyword evidence="2" id="KW-1185">Reference proteome</keyword>
<organism evidence="1 2">
    <name type="scientific">Chelatococcus reniformis</name>
    <dbReference type="NCBI Taxonomy" id="1494448"/>
    <lineage>
        <taxon>Bacteria</taxon>
        <taxon>Pseudomonadati</taxon>
        <taxon>Pseudomonadota</taxon>
        <taxon>Alphaproteobacteria</taxon>
        <taxon>Hyphomicrobiales</taxon>
        <taxon>Chelatococcaceae</taxon>
        <taxon>Chelatococcus</taxon>
    </lineage>
</organism>
<evidence type="ECO:0000313" key="1">
    <source>
        <dbReference type="EMBL" id="GGC90620.1"/>
    </source>
</evidence>
<name>A0A916UVK5_9HYPH</name>
<dbReference type="Proteomes" id="UP000637002">
    <property type="component" value="Unassembled WGS sequence"/>
</dbReference>
<proteinExistence type="predicted"/>
<dbReference type="EMBL" id="BMGG01000011">
    <property type="protein sequence ID" value="GGC90620.1"/>
    <property type="molecule type" value="Genomic_DNA"/>
</dbReference>
<accession>A0A916UVK5</accession>
<sequence>MNVEDRGRTLPFSQFKAAWRELLNALGGGTAVDRAGITRVGPALLSRYGLVHETAYPPADVLYEVEAATVAAGGAPAFLHAYADALGYVAIPKEAIDQPLQTLHDGAAPVMRDVGELLFKMGVAMRDGAVSAVEAEDMIPEARDACMETHKVLEGLKARARKGRRA</sequence>
<evidence type="ECO:0000313" key="2">
    <source>
        <dbReference type="Proteomes" id="UP000637002"/>
    </source>
</evidence>
<gene>
    <name evidence="1" type="ORF">GCM10010994_55530</name>
</gene>